<dbReference type="EMBL" id="BJHV01000001">
    <property type="protein sequence ID" value="GDY41603.1"/>
    <property type="molecule type" value="Genomic_DNA"/>
</dbReference>
<name>A0A4D4K6R8_9ACTN</name>
<protein>
    <submittedName>
        <fullName evidence="1">Uncharacterized protein</fullName>
    </submittedName>
</protein>
<accession>A0A4D4K6R8</accession>
<organism evidence="1 2">
    <name type="scientific">Streptomyces antimycoticus</name>
    <dbReference type="NCBI Taxonomy" id="68175"/>
    <lineage>
        <taxon>Bacteria</taxon>
        <taxon>Bacillati</taxon>
        <taxon>Actinomycetota</taxon>
        <taxon>Actinomycetes</taxon>
        <taxon>Kitasatosporales</taxon>
        <taxon>Streptomycetaceae</taxon>
        <taxon>Streptomyces</taxon>
        <taxon>Streptomyces violaceusniger group</taxon>
    </lineage>
</organism>
<proteinExistence type="predicted"/>
<comment type="caution">
    <text evidence="1">The sequence shown here is derived from an EMBL/GenBank/DDBJ whole genome shotgun (WGS) entry which is preliminary data.</text>
</comment>
<keyword evidence="2" id="KW-1185">Reference proteome</keyword>
<evidence type="ECO:0000313" key="1">
    <source>
        <dbReference type="EMBL" id="GDY41603.1"/>
    </source>
</evidence>
<dbReference type="AlphaFoldDB" id="A0A4D4K6R8"/>
<gene>
    <name evidence="1" type="ORF">SANT12839_024850</name>
</gene>
<sequence length="75" mass="7828">MGALVNGPASSLYRLYSYTEAERRCGTRESDAVRAGGGPADTACAVAFRGESLTGVGADIWALPRGWLEPNGAPR</sequence>
<reference evidence="1 2" key="1">
    <citation type="journal article" date="2020" name="Int. J. Syst. Evol. Microbiol.">
        <title>Reclassification of Streptomyces castelarensis and Streptomyces sporoclivatus as later heterotypic synonyms of Streptomyces antimycoticus.</title>
        <authorList>
            <person name="Komaki H."/>
            <person name="Tamura T."/>
        </authorList>
    </citation>
    <scope>NUCLEOTIDE SEQUENCE [LARGE SCALE GENOMIC DNA]</scope>
    <source>
        <strain evidence="1 2">NBRC 12839</strain>
    </source>
</reference>
<evidence type="ECO:0000313" key="2">
    <source>
        <dbReference type="Proteomes" id="UP000299290"/>
    </source>
</evidence>
<dbReference type="Proteomes" id="UP000299290">
    <property type="component" value="Unassembled WGS sequence"/>
</dbReference>